<reference evidence="2" key="2">
    <citation type="journal article" date="2014" name="ISME J.">
        <title>Microbial stratification in low pH oxic and suboxic macroscopic growths along an acid mine drainage.</title>
        <authorList>
            <person name="Mendez-Garcia C."/>
            <person name="Mesa V."/>
            <person name="Sprenger R.R."/>
            <person name="Richter M."/>
            <person name="Diez M.S."/>
            <person name="Solano J."/>
            <person name="Bargiela R."/>
            <person name="Golyshina O.V."/>
            <person name="Manteca A."/>
            <person name="Ramos J.L."/>
            <person name="Gallego J.R."/>
            <person name="Llorente I."/>
            <person name="Martins Dos Santos V.A."/>
            <person name="Jensen O.N."/>
            <person name="Pelaez A.I."/>
            <person name="Sanchez J."/>
            <person name="Ferrer M."/>
        </authorList>
    </citation>
    <scope>NUCLEOTIDE SEQUENCE</scope>
</reference>
<dbReference type="GO" id="GO:0004812">
    <property type="term" value="F:aminoacyl-tRNA ligase activity"/>
    <property type="evidence" value="ECO:0007669"/>
    <property type="project" value="UniProtKB-KW"/>
</dbReference>
<reference evidence="2" key="1">
    <citation type="submission" date="2013-08" db="EMBL/GenBank/DDBJ databases">
        <authorList>
            <person name="Mendez C."/>
            <person name="Richter M."/>
            <person name="Ferrer M."/>
            <person name="Sanchez J."/>
        </authorList>
    </citation>
    <scope>NUCLEOTIDE SEQUENCE</scope>
</reference>
<dbReference type="Gene3D" id="3.40.50.800">
    <property type="entry name" value="Anticodon-binding domain"/>
    <property type="match status" value="1"/>
</dbReference>
<evidence type="ECO:0000259" key="1">
    <source>
        <dbReference type="Pfam" id="PF03129"/>
    </source>
</evidence>
<accession>T0Z0G0</accession>
<dbReference type="CDD" id="cd00861">
    <property type="entry name" value="ProRS_anticodon_short"/>
    <property type="match status" value="1"/>
</dbReference>
<dbReference type="Pfam" id="PF03129">
    <property type="entry name" value="HGTP_anticodon"/>
    <property type="match status" value="1"/>
</dbReference>
<name>T0Z0G0_9ZZZZ</name>
<dbReference type="SUPFAM" id="SSF52954">
    <property type="entry name" value="Class II aaRS ABD-related"/>
    <property type="match status" value="1"/>
</dbReference>
<proteinExistence type="predicted"/>
<organism evidence="2">
    <name type="scientific">mine drainage metagenome</name>
    <dbReference type="NCBI Taxonomy" id="410659"/>
    <lineage>
        <taxon>unclassified sequences</taxon>
        <taxon>metagenomes</taxon>
        <taxon>ecological metagenomes</taxon>
    </lineage>
</organism>
<keyword evidence="2" id="KW-0436">Ligase</keyword>
<keyword evidence="2" id="KW-0030">Aminoacyl-tRNA synthetase</keyword>
<dbReference type="InterPro" id="IPR044140">
    <property type="entry name" value="ProRS_anticodon_short"/>
</dbReference>
<gene>
    <name evidence="2" type="ORF">B2A_10668</name>
</gene>
<dbReference type="InterPro" id="IPR036621">
    <property type="entry name" value="Anticodon-bd_dom_sf"/>
</dbReference>
<dbReference type="EMBL" id="AUZZ01007682">
    <property type="protein sequence ID" value="EQD41441.1"/>
    <property type="molecule type" value="Genomic_DNA"/>
</dbReference>
<evidence type="ECO:0000313" key="2">
    <source>
        <dbReference type="EMBL" id="EQD41441.1"/>
    </source>
</evidence>
<sequence>MAQDLENRLEQEHRSVLFDDRGLRTGAMFADLDLIGIPHRLVVSERGLSRGIIEWRERSTQKMEEIPLDSVCEILAQKAPGSA</sequence>
<comment type="caution">
    <text evidence="2">The sequence shown here is derived from an EMBL/GenBank/DDBJ whole genome shotgun (WGS) entry which is preliminary data.</text>
</comment>
<protein>
    <submittedName>
        <fullName evidence="2">Prolyl-tRNA synthetase</fullName>
    </submittedName>
</protein>
<feature type="domain" description="Anticodon-binding" evidence="1">
    <location>
        <begin position="2"/>
        <end position="77"/>
    </location>
</feature>
<dbReference type="AlphaFoldDB" id="T0Z0G0"/>
<dbReference type="InterPro" id="IPR004154">
    <property type="entry name" value="Anticodon-bd"/>
</dbReference>